<feature type="transmembrane region" description="Helical" evidence="4">
    <location>
        <begin position="380"/>
        <end position="401"/>
    </location>
</feature>
<keyword evidence="3 4" id="KW-0472">Membrane</keyword>
<evidence type="ECO:0000313" key="5">
    <source>
        <dbReference type="EMBL" id="SMD07822.1"/>
    </source>
</evidence>
<dbReference type="AlphaFoldDB" id="A0A1W2EEK3"/>
<dbReference type="SUPFAM" id="SSF103473">
    <property type="entry name" value="MFS general substrate transporter"/>
    <property type="match status" value="1"/>
</dbReference>
<evidence type="ECO:0000256" key="3">
    <source>
        <dbReference type="ARBA" id="ARBA00023136"/>
    </source>
</evidence>
<keyword evidence="6" id="KW-1185">Reference proteome</keyword>
<feature type="transmembrane region" description="Helical" evidence="4">
    <location>
        <begin position="291"/>
        <end position="314"/>
    </location>
</feature>
<reference evidence="5 6" key="1">
    <citation type="submission" date="2017-04" db="EMBL/GenBank/DDBJ databases">
        <authorList>
            <person name="Afonso C.L."/>
            <person name="Miller P.J."/>
            <person name="Scott M.A."/>
            <person name="Spackman E."/>
            <person name="Goraichik I."/>
            <person name="Dimitrov K.M."/>
            <person name="Suarez D.L."/>
            <person name="Swayne D.E."/>
        </authorList>
    </citation>
    <scope>NUCLEOTIDE SEQUENCE [LARGE SCALE GENOMIC DNA]</scope>
    <source>
        <strain evidence="5 6">CGMCC 1.10972</strain>
    </source>
</reference>
<feature type="transmembrane region" description="Helical" evidence="4">
    <location>
        <begin position="231"/>
        <end position="253"/>
    </location>
</feature>
<evidence type="ECO:0000256" key="2">
    <source>
        <dbReference type="ARBA" id="ARBA00022989"/>
    </source>
</evidence>
<feature type="transmembrane region" description="Helical" evidence="4">
    <location>
        <begin position="259"/>
        <end position="284"/>
    </location>
</feature>
<feature type="transmembrane region" description="Helical" evidence="4">
    <location>
        <begin position="350"/>
        <end position="374"/>
    </location>
</feature>
<dbReference type="InterPro" id="IPR050327">
    <property type="entry name" value="Proton-linked_MCT"/>
</dbReference>
<dbReference type="GO" id="GO:0022857">
    <property type="term" value="F:transmembrane transporter activity"/>
    <property type="evidence" value="ECO:0007669"/>
    <property type="project" value="InterPro"/>
</dbReference>
<dbReference type="InterPro" id="IPR011701">
    <property type="entry name" value="MFS"/>
</dbReference>
<dbReference type="STRING" id="937218.SAMN06297251_12428"/>
<keyword evidence="1 4" id="KW-0812">Transmembrane</keyword>
<feature type="transmembrane region" description="Helical" evidence="4">
    <location>
        <begin position="172"/>
        <end position="195"/>
    </location>
</feature>
<dbReference type="EMBL" id="FWXR01000024">
    <property type="protein sequence ID" value="SMD07822.1"/>
    <property type="molecule type" value="Genomic_DNA"/>
</dbReference>
<feature type="transmembrane region" description="Helical" evidence="4">
    <location>
        <begin position="20"/>
        <end position="42"/>
    </location>
</feature>
<feature type="transmembrane region" description="Helical" evidence="4">
    <location>
        <begin position="145"/>
        <end position="166"/>
    </location>
</feature>
<dbReference type="RefSeq" id="WP_170923368.1">
    <property type="nucleotide sequence ID" value="NZ_FWXR01000024.1"/>
</dbReference>
<dbReference type="PANTHER" id="PTHR11360">
    <property type="entry name" value="MONOCARBOXYLATE TRANSPORTER"/>
    <property type="match status" value="1"/>
</dbReference>
<accession>A0A1W2EEK3</accession>
<protein>
    <submittedName>
        <fullName evidence="5">Predicted arabinose efflux permease, MFS family</fullName>
    </submittedName>
</protein>
<dbReference type="InterPro" id="IPR036259">
    <property type="entry name" value="MFS_trans_sf"/>
</dbReference>
<name>A0A1W2EEK3_9HYPH</name>
<evidence type="ECO:0000256" key="1">
    <source>
        <dbReference type="ARBA" id="ARBA00022692"/>
    </source>
</evidence>
<organism evidence="5 6">
    <name type="scientific">Fulvimarina manganoxydans</name>
    <dbReference type="NCBI Taxonomy" id="937218"/>
    <lineage>
        <taxon>Bacteria</taxon>
        <taxon>Pseudomonadati</taxon>
        <taxon>Pseudomonadota</taxon>
        <taxon>Alphaproteobacteria</taxon>
        <taxon>Hyphomicrobiales</taxon>
        <taxon>Aurantimonadaceae</taxon>
        <taxon>Fulvimarina</taxon>
    </lineage>
</organism>
<sequence length="412" mass="42639">MSLGEAIRPASSLAGPRRAIAALSISTTLNWACLYYAFAALLPEWEAAENWPKTGLTAAFAGAVLLSALAAPVVGRRIDRGQGPRVFVLAGLFGAVILSLIPFAPIFPVFAGLWLCLGLAMAGTLYEPCFALLTRALGADARRAITLVTLVGGFAGTLAFPLIHWLSGIGGWRLACWSLAAILFFVALPLHYYAARRLEAAARRRPVFEPTSSASTKGGTNPEAVRTKGAFWALSAAFALVGAGHGLIINHALPMLSDFGFSSAEAIATVSAIGPMQVLARLLLLGTERRLPASIATLLSFVALTLAATCLLFSAGFLPLLVLFAALQGFGYGAISILRPVLLRETMGEAGFGAISGTMAAVYVSAVALAPFAGSLLWRVGGYSLALGAVLLACLAAMVCLKAATGRSASAS</sequence>
<proteinExistence type="predicted"/>
<dbReference type="Proteomes" id="UP000192656">
    <property type="component" value="Unassembled WGS sequence"/>
</dbReference>
<feature type="transmembrane region" description="Helical" evidence="4">
    <location>
        <begin position="112"/>
        <end position="133"/>
    </location>
</feature>
<gene>
    <name evidence="5" type="ORF">SAMN06297251_12428</name>
</gene>
<evidence type="ECO:0000256" key="4">
    <source>
        <dbReference type="SAM" id="Phobius"/>
    </source>
</evidence>
<dbReference type="Gene3D" id="1.20.1250.20">
    <property type="entry name" value="MFS general substrate transporter like domains"/>
    <property type="match status" value="1"/>
</dbReference>
<dbReference type="Pfam" id="PF07690">
    <property type="entry name" value="MFS_1"/>
    <property type="match status" value="1"/>
</dbReference>
<evidence type="ECO:0000313" key="6">
    <source>
        <dbReference type="Proteomes" id="UP000192656"/>
    </source>
</evidence>
<feature type="transmembrane region" description="Helical" evidence="4">
    <location>
        <begin position="320"/>
        <end position="338"/>
    </location>
</feature>
<keyword evidence="2 4" id="KW-1133">Transmembrane helix</keyword>
<feature type="transmembrane region" description="Helical" evidence="4">
    <location>
        <begin position="54"/>
        <end position="74"/>
    </location>
</feature>
<feature type="transmembrane region" description="Helical" evidence="4">
    <location>
        <begin position="86"/>
        <end position="106"/>
    </location>
</feature>